<proteinExistence type="inferred from homology"/>
<dbReference type="Gene3D" id="1.10.287.950">
    <property type="entry name" value="Methyl-accepting chemotaxis protein"/>
    <property type="match status" value="1"/>
</dbReference>
<accession>A0A4Y9SKI8</accession>
<evidence type="ECO:0000313" key="7">
    <source>
        <dbReference type="Proteomes" id="UP000297729"/>
    </source>
</evidence>
<dbReference type="OrthoDB" id="2489132at2"/>
<comment type="similarity">
    <text evidence="2">Belongs to the methyl-accepting chemotaxis (MCP) protein family.</text>
</comment>
<evidence type="ECO:0000256" key="4">
    <source>
        <dbReference type="SAM" id="Phobius"/>
    </source>
</evidence>
<evidence type="ECO:0000256" key="1">
    <source>
        <dbReference type="ARBA" id="ARBA00023224"/>
    </source>
</evidence>
<dbReference type="AlphaFoldDB" id="A0A4Y9SKI8"/>
<dbReference type="RefSeq" id="WP_135200849.1">
    <property type="nucleotide sequence ID" value="NZ_SPVG01000072.1"/>
</dbReference>
<protein>
    <submittedName>
        <fullName evidence="6">Methyl-accepting chemotaxis protein</fullName>
    </submittedName>
</protein>
<dbReference type="GO" id="GO:0007165">
    <property type="term" value="P:signal transduction"/>
    <property type="evidence" value="ECO:0007669"/>
    <property type="project" value="UniProtKB-KW"/>
</dbReference>
<keyword evidence="1 3" id="KW-0807">Transducer</keyword>
<keyword evidence="7" id="KW-1185">Reference proteome</keyword>
<dbReference type="SUPFAM" id="SSF58104">
    <property type="entry name" value="Methyl-accepting chemotaxis protein (MCP) signaling domain"/>
    <property type="match status" value="1"/>
</dbReference>
<dbReference type="GO" id="GO:0006935">
    <property type="term" value="P:chemotaxis"/>
    <property type="evidence" value="ECO:0007669"/>
    <property type="project" value="InterPro"/>
</dbReference>
<feature type="transmembrane region" description="Helical" evidence="4">
    <location>
        <begin position="12"/>
        <end position="29"/>
    </location>
</feature>
<dbReference type="GO" id="GO:0016020">
    <property type="term" value="C:membrane"/>
    <property type="evidence" value="ECO:0007669"/>
    <property type="project" value="InterPro"/>
</dbReference>
<name>A0A4Y9SKI8_9BURK</name>
<dbReference type="Proteomes" id="UP000297729">
    <property type="component" value="Unassembled WGS sequence"/>
</dbReference>
<dbReference type="InterPro" id="IPR004089">
    <property type="entry name" value="MCPsignal_dom"/>
</dbReference>
<dbReference type="PRINTS" id="PR00260">
    <property type="entry name" value="CHEMTRNSDUCR"/>
</dbReference>
<gene>
    <name evidence="6" type="ORF">E4L98_07010</name>
</gene>
<dbReference type="PANTHER" id="PTHR32089">
    <property type="entry name" value="METHYL-ACCEPTING CHEMOTAXIS PROTEIN MCPB"/>
    <property type="match status" value="1"/>
</dbReference>
<keyword evidence="4" id="KW-0812">Transmembrane</keyword>
<evidence type="ECO:0000259" key="5">
    <source>
        <dbReference type="PROSITE" id="PS50111"/>
    </source>
</evidence>
<dbReference type="InterPro" id="IPR004090">
    <property type="entry name" value="Chemotax_Me-accpt_rcpt"/>
</dbReference>
<evidence type="ECO:0000256" key="2">
    <source>
        <dbReference type="ARBA" id="ARBA00029447"/>
    </source>
</evidence>
<keyword evidence="4" id="KW-1133">Transmembrane helix</keyword>
<feature type="domain" description="Methyl-accepting transducer" evidence="5">
    <location>
        <begin position="74"/>
        <end position="310"/>
    </location>
</feature>
<dbReference type="PANTHER" id="PTHR32089:SF120">
    <property type="entry name" value="METHYL-ACCEPTING CHEMOTAXIS PROTEIN TLPQ"/>
    <property type="match status" value="1"/>
</dbReference>
<evidence type="ECO:0000256" key="3">
    <source>
        <dbReference type="PROSITE-ProRule" id="PRU00284"/>
    </source>
</evidence>
<dbReference type="Pfam" id="PF00015">
    <property type="entry name" value="MCPsignal"/>
    <property type="match status" value="1"/>
</dbReference>
<organism evidence="6 7">
    <name type="scientific">Duganella callida</name>
    <dbReference type="NCBI Taxonomy" id="2561932"/>
    <lineage>
        <taxon>Bacteria</taxon>
        <taxon>Pseudomonadati</taxon>
        <taxon>Pseudomonadota</taxon>
        <taxon>Betaproteobacteria</taxon>
        <taxon>Burkholderiales</taxon>
        <taxon>Oxalobacteraceae</taxon>
        <taxon>Telluria group</taxon>
        <taxon>Duganella</taxon>
    </lineage>
</organism>
<evidence type="ECO:0000313" key="6">
    <source>
        <dbReference type="EMBL" id="TFW27195.1"/>
    </source>
</evidence>
<dbReference type="GO" id="GO:0004888">
    <property type="term" value="F:transmembrane signaling receptor activity"/>
    <property type="evidence" value="ECO:0007669"/>
    <property type="project" value="InterPro"/>
</dbReference>
<dbReference type="SMART" id="SM00283">
    <property type="entry name" value="MA"/>
    <property type="match status" value="1"/>
</dbReference>
<dbReference type="EMBL" id="SPVG01000072">
    <property type="protein sequence ID" value="TFW27195.1"/>
    <property type="molecule type" value="Genomic_DNA"/>
</dbReference>
<comment type="caution">
    <text evidence="6">The sequence shown here is derived from an EMBL/GenBank/DDBJ whole genome shotgun (WGS) entry which is preliminary data.</text>
</comment>
<reference evidence="6 7" key="1">
    <citation type="submission" date="2019-03" db="EMBL/GenBank/DDBJ databases">
        <title>Draft Genome Sequence of Duganella callidus sp. nov., a Novel Duganella Species Isolated from Cultivated Soil.</title>
        <authorList>
            <person name="Raths R."/>
            <person name="Peta V."/>
            <person name="Bucking H."/>
        </authorList>
    </citation>
    <scope>NUCLEOTIDE SEQUENCE [LARGE SCALE GENOMIC DNA]</scope>
    <source>
        <strain evidence="6 7">DN04</strain>
    </source>
</reference>
<keyword evidence="4" id="KW-0472">Membrane</keyword>
<dbReference type="PROSITE" id="PS50111">
    <property type="entry name" value="CHEMOTAXIS_TRANSDUC_2"/>
    <property type="match status" value="1"/>
</dbReference>
<dbReference type="CDD" id="cd11386">
    <property type="entry name" value="MCP_signal"/>
    <property type="match status" value="1"/>
</dbReference>
<sequence>MKQLQHKLVQRGLWMVGATAGGTCLAYLFNLMGSGPVTAAIPAALGGAAIAWLGARQNSDEGGVRHFAHTVGEEIDAIMIGAAETSYFVDSVKKKLEQDVSTAGGIVHSSSQNADTTERIAANAERAAKIAAQVRGETVAGRTEADNGLQRIRTAREDAQTAAAVMSELQSNSRKIYGFTEAISEISARTNLLALNAAIEAARAGEQGRGFAVVASEVRQLALRTKEATDEISTMVREINQQAERAASGMNALASKVSEAAGNVETVHGLLGNIEESSGVSESQIGEIARASREHVVTTEEIAAAIQSIRDSLLSTEKELPRAASSAMALAERAEIITGALGESAIETSHDEIREAAQRAAAEVGKLFEQALSSGKIAREALWDRSYVQIPNTDPPKFKTKFDDFTDRVLPPLQEGLLQAMPQLAYAGAVDNNGYFPTHNKKFSQPLTGDYDVDIVNNRTKRIFSDRTGKRCGSNTKPFLLQTYKRDTGEVMHDLSAPIYVNGKHWGGFRIGYRSSH</sequence>